<name>A0AAW2FHG2_9HYME</name>
<dbReference type="AlphaFoldDB" id="A0AAW2FHG2"/>
<evidence type="ECO:0000313" key="1">
    <source>
        <dbReference type="EMBL" id="KAL0114505.1"/>
    </source>
</evidence>
<comment type="caution">
    <text evidence="1">The sequence shown here is derived from an EMBL/GenBank/DDBJ whole genome shotgun (WGS) entry which is preliminary data.</text>
</comment>
<dbReference type="Proteomes" id="UP001430953">
    <property type="component" value="Unassembled WGS sequence"/>
</dbReference>
<protein>
    <recommendedName>
        <fullName evidence="3">LAGLIDADG homing endonuclease</fullName>
    </recommendedName>
</protein>
<keyword evidence="2" id="KW-1185">Reference proteome</keyword>
<organism evidence="1 2">
    <name type="scientific">Cardiocondyla obscurior</name>
    <dbReference type="NCBI Taxonomy" id="286306"/>
    <lineage>
        <taxon>Eukaryota</taxon>
        <taxon>Metazoa</taxon>
        <taxon>Ecdysozoa</taxon>
        <taxon>Arthropoda</taxon>
        <taxon>Hexapoda</taxon>
        <taxon>Insecta</taxon>
        <taxon>Pterygota</taxon>
        <taxon>Neoptera</taxon>
        <taxon>Endopterygota</taxon>
        <taxon>Hymenoptera</taxon>
        <taxon>Apocrita</taxon>
        <taxon>Aculeata</taxon>
        <taxon>Formicoidea</taxon>
        <taxon>Formicidae</taxon>
        <taxon>Myrmicinae</taxon>
        <taxon>Cardiocondyla</taxon>
    </lineage>
</organism>
<evidence type="ECO:0008006" key="3">
    <source>
        <dbReference type="Google" id="ProtNLM"/>
    </source>
</evidence>
<dbReference type="EMBL" id="JADYXP020000011">
    <property type="protein sequence ID" value="KAL0114505.1"/>
    <property type="molecule type" value="Genomic_DNA"/>
</dbReference>
<accession>A0AAW2FHG2</accession>
<sequence>MMLRDTPSQSGRSKGEEWEFWCILVADDKAFLFGERLRLRYENKSKIKYSNVQLSEFLRQKRGFSVLNADCETLRTGYQPKIVDRIQIIVTDEREAKRGTSGTKK</sequence>
<evidence type="ECO:0000313" key="2">
    <source>
        <dbReference type="Proteomes" id="UP001430953"/>
    </source>
</evidence>
<reference evidence="1 2" key="1">
    <citation type="submission" date="2023-03" db="EMBL/GenBank/DDBJ databases">
        <title>High recombination rates correlate with genetic variation in Cardiocondyla obscurior ants.</title>
        <authorList>
            <person name="Errbii M."/>
        </authorList>
    </citation>
    <scope>NUCLEOTIDE SEQUENCE [LARGE SCALE GENOMIC DNA]</scope>
    <source>
        <strain evidence="1">Alpha-2009</strain>
        <tissue evidence="1">Whole body</tissue>
    </source>
</reference>
<proteinExistence type="predicted"/>
<gene>
    <name evidence="1" type="ORF">PUN28_011642</name>
</gene>